<evidence type="ECO:0000313" key="4">
    <source>
        <dbReference type="Proteomes" id="UP001627154"/>
    </source>
</evidence>
<dbReference type="CDD" id="cd01647">
    <property type="entry name" value="RT_LTR"/>
    <property type="match status" value="1"/>
</dbReference>
<comment type="caution">
    <text evidence="3">The sequence shown here is derived from an EMBL/GenBank/DDBJ whole genome shotgun (WGS) entry which is preliminary data.</text>
</comment>
<dbReference type="InterPro" id="IPR043502">
    <property type="entry name" value="DNA/RNA_pol_sf"/>
</dbReference>
<accession>A0ABD2W9I3</accession>
<reference evidence="3 4" key="1">
    <citation type="journal article" date="2024" name="bioRxiv">
        <title>A reference genome for Trichogramma kaykai: A tiny desert-dwelling parasitoid wasp with competing sex-ratio distorters.</title>
        <authorList>
            <person name="Culotta J."/>
            <person name="Lindsey A.R."/>
        </authorList>
    </citation>
    <scope>NUCLEOTIDE SEQUENCE [LARGE SCALE GENOMIC DNA]</scope>
    <source>
        <strain evidence="3 4">KSX58</strain>
    </source>
</reference>
<gene>
    <name evidence="3" type="ORF">TKK_015813</name>
</gene>
<dbReference type="InterPro" id="IPR000477">
    <property type="entry name" value="RT_dom"/>
</dbReference>
<feature type="domain" description="Reverse transcriptase" evidence="2">
    <location>
        <begin position="1"/>
        <end position="163"/>
    </location>
</feature>
<dbReference type="InterPro" id="IPR043128">
    <property type="entry name" value="Rev_trsase/Diguanyl_cyclase"/>
</dbReference>
<dbReference type="FunFam" id="3.30.70.270:FF:000020">
    <property type="entry name" value="Transposon Tf2-6 polyprotein-like Protein"/>
    <property type="match status" value="1"/>
</dbReference>
<dbReference type="SUPFAM" id="SSF56672">
    <property type="entry name" value="DNA/RNA polymerases"/>
    <property type="match status" value="1"/>
</dbReference>
<dbReference type="PANTHER" id="PTHR33064">
    <property type="entry name" value="POL PROTEIN"/>
    <property type="match status" value="1"/>
</dbReference>
<protein>
    <recommendedName>
        <fullName evidence="1">RNA-directed DNA polymerase</fullName>
        <ecNumber evidence="1">2.7.7.49</ecNumber>
    </recommendedName>
</protein>
<evidence type="ECO:0000259" key="2">
    <source>
        <dbReference type="PROSITE" id="PS50878"/>
    </source>
</evidence>
<dbReference type="InterPro" id="IPR051320">
    <property type="entry name" value="Viral_Replic_Matur_Polypro"/>
</dbReference>
<dbReference type="Proteomes" id="UP001627154">
    <property type="component" value="Unassembled WGS sequence"/>
</dbReference>
<dbReference type="AlphaFoldDB" id="A0ABD2W9I3"/>
<sequence length="331" mass="38156">MVKKGNGKYRMCIDFRKVNAISEPDAYPLPYKDAILRKLAKAKHISTLDLSNAYHQINLDKNSRPITAFTVPGLGLYQYKSMPLGLSYAGATFQRLIDMIVTPELEPYAFAYLDDIIIATESFDEHIRVLKEILTRPNKANLTVNRDKSTFGRSEVRYLGVLVNLDGIKPDPSRVEPILNFPVSRTLKQLRRFLGMSSWYRKFLKDYATLAEPLTKLTSSKVKYIWTAEQQDAFTKIKTLMAEAPLLNCPNFSEKFTVQRHRPWHGTSTNNKWRRKSTRICEQSALTSREELHSNRARVPRRDLGCKKIPAIYRRLRIYGSHRPCEPSMAL</sequence>
<dbReference type="Pfam" id="PF00078">
    <property type="entry name" value="RVT_1"/>
    <property type="match status" value="1"/>
</dbReference>
<dbReference type="Gene3D" id="3.10.10.10">
    <property type="entry name" value="HIV Type 1 Reverse Transcriptase, subunit A, domain 1"/>
    <property type="match status" value="1"/>
</dbReference>
<dbReference type="EC" id="2.7.7.49" evidence="1"/>
<proteinExistence type="predicted"/>
<dbReference type="PROSITE" id="PS50878">
    <property type="entry name" value="RT_POL"/>
    <property type="match status" value="1"/>
</dbReference>
<dbReference type="Gene3D" id="3.30.70.270">
    <property type="match status" value="2"/>
</dbReference>
<evidence type="ECO:0000313" key="3">
    <source>
        <dbReference type="EMBL" id="KAL3389618.1"/>
    </source>
</evidence>
<dbReference type="EMBL" id="JBJJXI010000123">
    <property type="protein sequence ID" value="KAL3389618.1"/>
    <property type="molecule type" value="Genomic_DNA"/>
</dbReference>
<dbReference type="PANTHER" id="PTHR33064:SF37">
    <property type="entry name" value="RIBONUCLEASE H"/>
    <property type="match status" value="1"/>
</dbReference>
<organism evidence="3 4">
    <name type="scientific">Trichogramma kaykai</name>
    <dbReference type="NCBI Taxonomy" id="54128"/>
    <lineage>
        <taxon>Eukaryota</taxon>
        <taxon>Metazoa</taxon>
        <taxon>Ecdysozoa</taxon>
        <taxon>Arthropoda</taxon>
        <taxon>Hexapoda</taxon>
        <taxon>Insecta</taxon>
        <taxon>Pterygota</taxon>
        <taxon>Neoptera</taxon>
        <taxon>Endopterygota</taxon>
        <taxon>Hymenoptera</taxon>
        <taxon>Apocrita</taxon>
        <taxon>Proctotrupomorpha</taxon>
        <taxon>Chalcidoidea</taxon>
        <taxon>Trichogrammatidae</taxon>
        <taxon>Trichogramma</taxon>
    </lineage>
</organism>
<keyword evidence="4" id="KW-1185">Reference proteome</keyword>
<name>A0ABD2W9I3_9HYME</name>
<evidence type="ECO:0000256" key="1">
    <source>
        <dbReference type="ARBA" id="ARBA00012493"/>
    </source>
</evidence>
<dbReference type="FunFam" id="3.30.70.270:FF:000003">
    <property type="entry name" value="Transposon Ty3-G Gag-Pol polyprotein"/>
    <property type="match status" value="1"/>
</dbReference>
<dbReference type="GO" id="GO:0003964">
    <property type="term" value="F:RNA-directed DNA polymerase activity"/>
    <property type="evidence" value="ECO:0007669"/>
    <property type="project" value="UniProtKB-EC"/>
</dbReference>